<dbReference type="Pfam" id="PF07811">
    <property type="entry name" value="TadE"/>
    <property type="match status" value="1"/>
</dbReference>
<dbReference type="EMBL" id="WBJZ01000003">
    <property type="protein sequence ID" value="KAB1660418.1"/>
    <property type="molecule type" value="Genomic_DNA"/>
</dbReference>
<evidence type="ECO:0000313" key="3">
    <source>
        <dbReference type="EMBL" id="KAB1660418.1"/>
    </source>
</evidence>
<evidence type="ECO:0000313" key="4">
    <source>
        <dbReference type="Proteomes" id="UP000467240"/>
    </source>
</evidence>
<keyword evidence="1" id="KW-1133">Transmembrane helix</keyword>
<dbReference type="InterPro" id="IPR012495">
    <property type="entry name" value="TadE-like_dom"/>
</dbReference>
<feature type="domain" description="TadE-like" evidence="2">
    <location>
        <begin position="16"/>
        <end position="58"/>
    </location>
</feature>
<comment type="caution">
    <text evidence="3">The sequence shown here is derived from an EMBL/GenBank/DDBJ whole genome shotgun (WGS) entry which is preliminary data.</text>
</comment>
<keyword evidence="1" id="KW-0472">Membrane</keyword>
<sequence>MTGRWPWRHGVSDDRGALSVELVIVAPVLIAVVLLLVAAGRIQVATTAMQSAAGAASRAASIALTSAEAEIEATEVARTTLSESGYLCATLTVEVDDSGLASPLGVSGTVAVTVTCDLALADIALPGLGGTRTFTATALSPVDSFRERN</sequence>
<gene>
    <name evidence="3" type="ORF">F8O01_02950</name>
</gene>
<organism evidence="3 4">
    <name type="scientific">Pseudoclavibacter chungangensis</name>
    <dbReference type="NCBI Taxonomy" id="587635"/>
    <lineage>
        <taxon>Bacteria</taxon>
        <taxon>Bacillati</taxon>
        <taxon>Actinomycetota</taxon>
        <taxon>Actinomycetes</taxon>
        <taxon>Micrococcales</taxon>
        <taxon>Microbacteriaceae</taxon>
        <taxon>Pseudoclavibacter</taxon>
    </lineage>
</organism>
<keyword evidence="1" id="KW-0812">Transmembrane</keyword>
<evidence type="ECO:0000259" key="2">
    <source>
        <dbReference type="Pfam" id="PF07811"/>
    </source>
</evidence>
<dbReference type="Proteomes" id="UP000467240">
    <property type="component" value="Unassembled WGS sequence"/>
</dbReference>
<reference evidence="3 4" key="1">
    <citation type="submission" date="2019-09" db="EMBL/GenBank/DDBJ databases">
        <title>Phylogeny of genus Pseudoclavibacter and closely related genus.</title>
        <authorList>
            <person name="Li Y."/>
        </authorList>
    </citation>
    <scope>NUCLEOTIDE SEQUENCE [LARGE SCALE GENOMIC DNA]</scope>
    <source>
        <strain evidence="3 4">DSM 23821</strain>
    </source>
</reference>
<accession>A0A7J5C0X7</accession>
<name>A0A7J5C0X7_9MICO</name>
<dbReference type="OrthoDB" id="4869119at2"/>
<protein>
    <submittedName>
        <fullName evidence="3">Pilus assembly protein</fullName>
    </submittedName>
</protein>
<proteinExistence type="predicted"/>
<evidence type="ECO:0000256" key="1">
    <source>
        <dbReference type="SAM" id="Phobius"/>
    </source>
</evidence>
<feature type="transmembrane region" description="Helical" evidence="1">
    <location>
        <begin position="20"/>
        <end position="39"/>
    </location>
</feature>
<dbReference type="AlphaFoldDB" id="A0A7J5C0X7"/>
<keyword evidence="4" id="KW-1185">Reference proteome</keyword>